<dbReference type="OrthoDB" id="5592268at2759"/>
<sequence length="111" mass="13317">MRHMSEYRTKKRVFSTDWWPKLDQYLCEYINNCARCLKANKHPGKRYGLLQNIEEPKHPGEIISIDQVTGLVPGWKDSFNAYLVVVVRYRRRVRFLPCHKEDTEMETNILF</sequence>
<keyword evidence="3" id="KW-1185">Reference proteome</keyword>
<dbReference type="Pfam" id="PF17921">
    <property type="entry name" value="Integrase_H2C2"/>
    <property type="match status" value="1"/>
</dbReference>
<feature type="domain" description="Integrase zinc-binding" evidence="1">
    <location>
        <begin position="3"/>
        <end position="41"/>
    </location>
</feature>
<evidence type="ECO:0000259" key="1">
    <source>
        <dbReference type="Pfam" id="PF17921"/>
    </source>
</evidence>
<comment type="caution">
    <text evidence="2">The sequence shown here is derived from an EMBL/GenBank/DDBJ whole genome shotgun (WGS) entry which is preliminary data.</text>
</comment>
<reference evidence="2" key="1">
    <citation type="submission" date="2021-03" db="EMBL/GenBank/DDBJ databases">
        <title>Draft genome sequence of rust myrtle Austropuccinia psidii MF-1, a brazilian biotype.</title>
        <authorList>
            <person name="Quecine M.C."/>
            <person name="Pachon D.M.R."/>
            <person name="Bonatelli M.L."/>
            <person name="Correr F.H."/>
            <person name="Franceschini L.M."/>
            <person name="Leite T.F."/>
            <person name="Margarido G.R.A."/>
            <person name="Almeida C.A."/>
            <person name="Ferrarezi J.A."/>
            <person name="Labate C.A."/>
        </authorList>
    </citation>
    <scope>NUCLEOTIDE SEQUENCE</scope>
    <source>
        <strain evidence="2">MF-1</strain>
    </source>
</reference>
<dbReference type="Proteomes" id="UP000765509">
    <property type="component" value="Unassembled WGS sequence"/>
</dbReference>
<evidence type="ECO:0000313" key="3">
    <source>
        <dbReference type="Proteomes" id="UP000765509"/>
    </source>
</evidence>
<proteinExistence type="predicted"/>
<dbReference type="AlphaFoldDB" id="A0A9Q3BJX5"/>
<dbReference type="EMBL" id="AVOT02001516">
    <property type="protein sequence ID" value="MBW0467206.1"/>
    <property type="molecule type" value="Genomic_DNA"/>
</dbReference>
<organism evidence="2 3">
    <name type="scientific">Austropuccinia psidii MF-1</name>
    <dbReference type="NCBI Taxonomy" id="1389203"/>
    <lineage>
        <taxon>Eukaryota</taxon>
        <taxon>Fungi</taxon>
        <taxon>Dikarya</taxon>
        <taxon>Basidiomycota</taxon>
        <taxon>Pucciniomycotina</taxon>
        <taxon>Pucciniomycetes</taxon>
        <taxon>Pucciniales</taxon>
        <taxon>Sphaerophragmiaceae</taxon>
        <taxon>Austropuccinia</taxon>
    </lineage>
</organism>
<dbReference type="InterPro" id="IPR041588">
    <property type="entry name" value="Integrase_H2C2"/>
</dbReference>
<name>A0A9Q3BJX5_9BASI</name>
<evidence type="ECO:0000313" key="2">
    <source>
        <dbReference type="EMBL" id="MBW0467206.1"/>
    </source>
</evidence>
<gene>
    <name evidence="2" type="ORF">O181_006921</name>
</gene>
<accession>A0A9Q3BJX5</accession>
<protein>
    <recommendedName>
        <fullName evidence="1">Integrase zinc-binding domain-containing protein</fullName>
    </recommendedName>
</protein>